<dbReference type="RefSeq" id="WP_092625277.1">
    <property type="nucleotide sequence ID" value="NZ_FNFM01000001.1"/>
</dbReference>
<name>A0A1G8VIJ3_ACTMZ</name>
<gene>
    <name evidence="2" type="ORF">SAMN04487820_101104</name>
</gene>
<feature type="domain" description="DUF397" evidence="1">
    <location>
        <begin position="11"/>
        <end position="60"/>
    </location>
</feature>
<accession>A0A1G8VIJ3</accession>
<dbReference type="AlphaFoldDB" id="A0A1G8VIJ3"/>
<reference evidence="3" key="1">
    <citation type="submission" date="2016-10" db="EMBL/GenBank/DDBJ databases">
        <authorList>
            <person name="Varghese N."/>
            <person name="Submissions S."/>
        </authorList>
    </citation>
    <scope>NUCLEOTIDE SEQUENCE [LARGE SCALE GENOMIC DNA]</scope>
    <source>
        <strain evidence="3">DSM 45460</strain>
    </source>
</reference>
<dbReference type="EMBL" id="FNFM01000001">
    <property type="protein sequence ID" value="SDJ65744.1"/>
    <property type="molecule type" value="Genomic_DNA"/>
</dbReference>
<organism evidence="2 3">
    <name type="scientific">Actinopolyspora mzabensis</name>
    <dbReference type="NCBI Taxonomy" id="995066"/>
    <lineage>
        <taxon>Bacteria</taxon>
        <taxon>Bacillati</taxon>
        <taxon>Actinomycetota</taxon>
        <taxon>Actinomycetes</taxon>
        <taxon>Actinopolysporales</taxon>
        <taxon>Actinopolysporaceae</taxon>
        <taxon>Actinopolyspora</taxon>
    </lineage>
</organism>
<evidence type="ECO:0000259" key="1">
    <source>
        <dbReference type="Pfam" id="PF04149"/>
    </source>
</evidence>
<evidence type="ECO:0000313" key="3">
    <source>
        <dbReference type="Proteomes" id="UP000199213"/>
    </source>
</evidence>
<dbReference type="Proteomes" id="UP000199213">
    <property type="component" value="Unassembled WGS sequence"/>
</dbReference>
<sequence length="67" mass="8002">MRETRNHDEPNWHKSSFSAGAENCVEVAYHTTGWRLRDSKNPDGPHHHFTHTQWTNFLHYLHHDRLG</sequence>
<keyword evidence="3" id="KW-1185">Reference proteome</keyword>
<evidence type="ECO:0000313" key="2">
    <source>
        <dbReference type="EMBL" id="SDJ65744.1"/>
    </source>
</evidence>
<proteinExistence type="predicted"/>
<protein>
    <recommendedName>
        <fullName evidence="1">DUF397 domain-containing protein</fullName>
    </recommendedName>
</protein>
<dbReference type="Pfam" id="PF04149">
    <property type="entry name" value="DUF397"/>
    <property type="match status" value="1"/>
</dbReference>
<dbReference type="OrthoDB" id="4299240at2"/>
<dbReference type="InterPro" id="IPR007278">
    <property type="entry name" value="DUF397"/>
</dbReference>